<dbReference type="EMBL" id="CAJVPT010003314">
    <property type="protein sequence ID" value="CAG8494242.1"/>
    <property type="molecule type" value="Genomic_DNA"/>
</dbReference>
<keyword evidence="2" id="KW-1185">Reference proteome</keyword>
<name>A0ACA9KUK8_9GLOM</name>
<gene>
    <name evidence="1" type="ORF">ACOLOM_LOCUS2510</name>
</gene>
<reference evidence="1" key="1">
    <citation type="submission" date="2021-06" db="EMBL/GenBank/DDBJ databases">
        <authorList>
            <person name="Kallberg Y."/>
            <person name="Tangrot J."/>
            <person name="Rosling A."/>
        </authorList>
    </citation>
    <scope>NUCLEOTIDE SEQUENCE</scope>
    <source>
        <strain evidence="1">CL356</strain>
    </source>
</reference>
<dbReference type="Proteomes" id="UP000789525">
    <property type="component" value="Unassembled WGS sequence"/>
</dbReference>
<evidence type="ECO:0000313" key="1">
    <source>
        <dbReference type="EMBL" id="CAG8494242.1"/>
    </source>
</evidence>
<accession>A0ACA9KUK8</accession>
<proteinExistence type="predicted"/>
<organism evidence="1 2">
    <name type="scientific">Acaulospora colombiana</name>
    <dbReference type="NCBI Taxonomy" id="27376"/>
    <lineage>
        <taxon>Eukaryota</taxon>
        <taxon>Fungi</taxon>
        <taxon>Fungi incertae sedis</taxon>
        <taxon>Mucoromycota</taxon>
        <taxon>Glomeromycotina</taxon>
        <taxon>Glomeromycetes</taxon>
        <taxon>Diversisporales</taxon>
        <taxon>Acaulosporaceae</taxon>
        <taxon>Acaulospora</taxon>
    </lineage>
</organism>
<sequence length="306" mass="34790">MATSFCERDLEYAEELQLWEVVEASKLNSIINGTPSLTDTYASEIFNRIERLEQMNLKITAKLQKCDSDIDQIFKNVSIDTTETDSSDGAGREAGKKRKSEDDSLEPFTSSLKRRFDKIEISHDAAGTEYVGKGKGKVVQTESEDEPPTKIQSRGLFSARHNCQTCFEDFSTFDISGDMNKMATSSANLGVILRCKHAGGKNKKPQENRENQAGGVVFMNRRLNINLTELLAKHKSRDVRINYWLQKMLEEVRCGYCNMRFNTLPDLENHLNQTPTHESFLCCGKLFRFPNDLKRHKDVVHPEAAH</sequence>
<comment type="caution">
    <text evidence="1">The sequence shown here is derived from an EMBL/GenBank/DDBJ whole genome shotgun (WGS) entry which is preliminary data.</text>
</comment>
<evidence type="ECO:0000313" key="2">
    <source>
        <dbReference type="Proteomes" id="UP000789525"/>
    </source>
</evidence>
<protein>
    <submittedName>
        <fullName evidence="1">7710_t:CDS:1</fullName>
    </submittedName>
</protein>